<feature type="compositionally biased region" description="Basic and acidic residues" evidence="1">
    <location>
        <begin position="926"/>
        <end position="944"/>
    </location>
</feature>
<gene>
    <name evidence="2" type="ORF">C1SCF055_LOCUS31886</name>
</gene>
<feature type="region of interest" description="Disordered" evidence="1">
    <location>
        <begin position="620"/>
        <end position="639"/>
    </location>
</feature>
<protein>
    <submittedName>
        <fullName evidence="2">Uncharacterized protein</fullName>
    </submittedName>
</protein>
<organism evidence="2">
    <name type="scientific">Cladocopium goreaui</name>
    <dbReference type="NCBI Taxonomy" id="2562237"/>
    <lineage>
        <taxon>Eukaryota</taxon>
        <taxon>Sar</taxon>
        <taxon>Alveolata</taxon>
        <taxon>Dinophyceae</taxon>
        <taxon>Suessiales</taxon>
        <taxon>Symbiodiniaceae</taxon>
        <taxon>Cladocopium</taxon>
    </lineage>
</organism>
<dbReference type="Proteomes" id="UP001152797">
    <property type="component" value="Unassembled WGS sequence"/>
</dbReference>
<keyword evidence="4" id="KW-1185">Reference proteome</keyword>
<comment type="caution">
    <text evidence="2">The sequence shown here is derived from an EMBL/GenBank/DDBJ whole genome shotgun (WGS) entry which is preliminary data.</text>
</comment>
<accession>A0A9P1DCR7</accession>
<feature type="region of interest" description="Disordered" evidence="1">
    <location>
        <begin position="760"/>
        <end position="819"/>
    </location>
</feature>
<feature type="region of interest" description="Disordered" evidence="1">
    <location>
        <begin position="925"/>
        <end position="950"/>
    </location>
</feature>
<proteinExistence type="predicted"/>
<reference evidence="2" key="1">
    <citation type="submission" date="2022-10" db="EMBL/GenBank/DDBJ databases">
        <authorList>
            <person name="Chen Y."/>
            <person name="Dougan E. K."/>
            <person name="Chan C."/>
            <person name="Rhodes N."/>
            <person name="Thang M."/>
        </authorList>
    </citation>
    <scope>NUCLEOTIDE SEQUENCE</scope>
</reference>
<sequence>MQILEKAGMAWNTKIKPKDVLIHTTNRGGHLVNPYDVVSKGQSISEVGWDASKIRSPVAVQIPHVGDKKDAIFSANKQLSEQSSGMLAKPSGQETVASISASHTTAFLKALEAGCKLPDDLALEKFQNGNDDLQQLVQEGWLWTVISSKVEEEVPSLLAVLQQAYNSEHGLVKAPNELEVALTIATFYKMQAASEKDLDKAVAQAAASSCLTCRPPCKGYIKAVGDFVASYSGGESFKLLEYLDLIGRQFGNSTRFGEEFTQLLAYCDWKQQTTTFPFLRLALACCQVTAPKSCQKDGFSRMITKADFDKLKSKKVMPSVLDMAAIKTKFEEDIANCATQAAATSSAPTHGEAGETKGTVKSLAEASNSKAIALQSHKHIKVDKLYTLKNEPAKVWKLLELTETVAKLSHRPFFADKDELKEIKFSDLRNLKEWIKDAPQLIDEAGLATLLPCNSAALEEELGKAQAYCALVGKYQELGDMNVKVSNQHQIFAGAKFTKGKLILLPLGSLQVLTVDKVGTLTIPCFTNKKVVEKGTPLLVEPAEEQGAKKKKVAHVEPPPALPIALSKKWLRLRASNVGIAKLILGHLDEFKNLQNPSLAASPQLKVLMDLVKEAVKSVAEGDKSGEEASMFDDSSKEAPHMKPPCWKQLFHDAPETVTIQVGEVQVPVKTPRSLKETDLVIPLEATILTAVCDYIMEDASDCLAKGIAPQAVPSHMEGHRGPRDFWEKWASELDAEWEEQEWYKEQASKPEVKEEQYEWVKEEVKEEDEATEPPSPPEATTEKVMEASSKAKVKKITATKPPAVASAPSSSSGVKMEDSDEELTRKLLEAVAGHLPAPPPAAAGSPPCPAAGAPSASTSWWASYDWNAGGFFVGDEWWEKDAEEDPDGKKVSGWLAKTCAVIHMYTMKDQEGMEQALSRLSGHHAMREPLRKPNREFKQEGKNAYKKWL</sequence>
<dbReference type="EMBL" id="CAMXCT030003780">
    <property type="protein sequence ID" value="CAL4793540.1"/>
    <property type="molecule type" value="Genomic_DNA"/>
</dbReference>
<evidence type="ECO:0000256" key="1">
    <source>
        <dbReference type="SAM" id="MobiDB-lite"/>
    </source>
</evidence>
<dbReference type="EMBL" id="CAMXCT010003780">
    <property type="protein sequence ID" value="CAI4006228.1"/>
    <property type="molecule type" value="Genomic_DNA"/>
</dbReference>
<dbReference type="AlphaFoldDB" id="A0A9P1DCR7"/>
<evidence type="ECO:0000313" key="4">
    <source>
        <dbReference type="Proteomes" id="UP001152797"/>
    </source>
</evidence>
<feature type="compositionally biased region" description="Low complexity" evidence="1">
    <location>
        <begin position="802"/>
        <end position="813"/>
    </location>
</feature>
<reference evidence="3 4" key="2">
    <citation type="submission" date="2024-05" db="EMBL/GenBank/DDBJ databases">
        <authorList>
            <person name="Chen Y."/>
            <person name="Shah S."/>
            <person name="Dougan E. K."/>
            <person name="Thang M."/>
            <person name="Chan C."/>
        </authorList>
    </citation>
    <scope>NUCLEOTIDE SEQUENCE [LARGE SCALE GENOMIC DNA]</scope>
</reference>
<dbReference type="EMBL" id="CAMXCT020003780">
    <property type="protein sequence ID" value="CAL1159603.1"/>
    <property type="molecule type" value="Genomic_DNA"/>
</dbReference>
<evidence type="ECO:0000313" key="2">
    <source>
        <dbReference type="EMBL" id="CAI4006228.1"/>
    </source>
</evidence>
<name>A0A9P1DCR7_9DINO</name>
<evidence type="ECO:0000313" key="3">
    <source>
        <dbReference type="EMBL" id="CAL4793540.1"/>
    </source>
</evidence>